<keyword evidence="4" id="KW-0472">Membrane</keyword>
<protein>
    <recommendedName>
        <fullName evidence="2">N-acetylmuramoyl-L-alanine amidase</fullName>
        <ecNumber evidence="2">3.5.1.28</ecNumber>
    </recommendedName>
</protein>
<evidence type="ECO:0000256" key="4">
    <source>
        <dbReference type="SAM" id="Phobius"/>
    </source>
</evidence>
<feature type="domain" description="MurNAc-LAA" evidence="5">
    <location>
        <begin position="62"/>
        <end position="304"/>
    </location>
</feature>
<dbReference type="EC" id="3.5.1.28" evidence="2"/>
<dbReference type="Pfam" id="PF01520">
    <property type="entry name" value="Amidase_3"/>
    <property type="match status" value="1"/>
</dbReference>
<dbReference type="AlphaFoldDB" id="A0A3B6VL40"/>
<evidence type="ECO:0000256" key="2">
    <source>
        <dbReference type="ARBA" id="ARBA00011901"/>
    </source>
</evidence>
<comment type="catalytic activity">
    <reaction evidence="1">
        <text>Hydrolyzes the link between N-acetylmuramoyl residues and L-amino acid residues in certain cell-wall glycopeptides.</text>
        <dbReference type="EC" id="3.5.1.28"/>
    </reaction>
</comment>
<proteinExistence type="predicted"/>
<feature type="transmembrane region" description="Helical" evidence="4">
    <location>
        <begin position="7"/>
        <end position="27"/>
    </location>
</feature>
<dbReference type="Gene3D" id="3.40.630.40">
    <property type="entry name" value="Zn-dependent exopeptidases"/>
    <property type="match status" value="1"/>
</dbReference>
<keyword evidence="4" id="KW-0812">Transmembrane</keyword>
<evidence type="ECO:0000256" key="1">
    <source>
        <dbReference type="ARBA" id="ARBA00001561"/>
    </source>
</evidence>
<dbReference type="PANTHER" id="PTHR30404">
    <property type="entry name" value="N-ACETYLMURAMOYL-L-ALANINE AMIDASE"/>
    <property type="match status" value="1"/>
</dbReference>
<organism evidence="6 7">
    <name type="scientific">Brachyspira pilosicoli P43/6/78</name>
    <dbReference type="NCBI Taxonomy" id="1042417"/>
    <lineage>
        <taxon>Bacteria</taxon>
        <taxon>Pseudomonadati</taxon>
        <taxon>Spirochaetota</taxon>
        <taxon>Spirochaetia</taxon>
        <taxon>Brachyspirales</taxon>
        <taxon>Brachyspiraceae</taxon>
        <taxon>Brachyspira</taxon>
    </lineage>
</organism>
<dbReference type="GeneID" id="56440304"/>
<sequence length="311" mass="36236">MENKNRFIIFSTVIIVLIIISFSSLMITANDNISKDTNYKKINNTNQINYASNKKENKKIRILIDPGHNAATKGAVGFLGYEYYMTLRLAKQLTAILDKDDRFEYTLSRTGAYYDKPIKEYITNNYQKLLGIYNTELEKTERTGNLTRYQTMEIYAIRHYAIDNNFDALISLHFDYMPYIKQREKTEGFHIIVSPYNGEFQTSMKIANKISERMQESYKISPVIATDNILPDNVWKFYNKEDLLNKGIALRGLVLLGDSFEYEYNKQTFKKDIPSVMVESGFMHDWRLGSTKELSNISDKIYKALVDVYCN</sequence>
<keyword evidence="4" id="KW-1133">Transmembrane helix</keyword>
<dbReference type="InterPro" id="IPR050695">
    <property type="entry name" value="N-acetylmuramoyl_amidase_3"/>
</dbReference>
<dbReference type="RefSeq" id="WP_013244675.1">
    <property type="nucleotide sequence ID" value="NC_019908.1"/>
</dbReference>
<evidence type="ECO:0000256" key="3">
    <source>
        <dbReference type="ARBA" id="ARBA00022801"/>
    </source>
</evidence>
<dbReference type="Proteomes" id="UP000010793">
    <property type="component" value="Chromosome"/>
</dbReference>
<dbReference type="CDD" id="cd02696">
    <property type="entry name" value="MurNAc-LAA"/>
    <property type="match status" value="1"/>
</dbReference>
<dbReference type="GO" id="GO:0008745">
    <property type="term" value="F:N-acetylmuramoyl-L-alanine amidase activity"/>
    <property type="evidence" value="ECO:0007669"/>
    <property type="project" value="UniProtKB-EC"/>
</dbReference>
<keyword evidence="3" id="KW-0378">Hydrolase</keyword>
<dbReference type="InterPro" id="IPR002508">
    <property type="entry name" value="MurNAc-LAA_cat"/>
</dbReference>
<dbReference type="EMBL" id="CP002873">
    <property type="protein sequence ID" value="AGA66530.1"/>
    <property type="molecule type" value="Genomic_DNA"/>
</dbReference>
<evidence type="ECO:0000259" key="5">
    <source>
        <dbReference type="Pfam" id="PF01520"/>
    </source>
</evidence>
<evidence type="ECO:0000313" key="6">
    <source>
        <dbReference type="EMBL" id="AGA66530.1"/>
    </source>
</evidence>
<gene>
    <name evidence="6" type="ORF">BPP43_06460</name>
</gene>
<dbReference type="PANTHER" id="PTHR30404:SF0">
    <property type="entry name" value="N-ACETYLMURAMOYL-L-ALANINE AMIDASE AMIC"/>
    <property type="match status" value="1"/>
</dbReference>
<dbReference type="SUPFAM" id="SSF53187">
    <property type="entry name" value="Zn-dependent exopeptidases"/>
    <property type="match status" value="1"/>
</dbReference>
<keyword evidence="7" id="KW-1185">Reference proteome</keyword>
<accession>A0A3B6VL40</accession>
<dbReference type="KEGG" id="bpip:BPP43_06460"/>
<dbReference type="GO" id="GO:0009253">
    <property type="term" value="P:peptidoglycan catabolic process"/>
    <property type="evidence" value="ECO:0007669"/>
    <property type="project" value="InterPro"/>
</dbReference>
<dbReference type="GO" id="GO:0030288">
    <property type="term" value="C:outer membrane-bounded periplasmic space"/>
    <property type="evidence" value="ECO:0007669"/>
    <property type="project" value="TreeGrafter"/>
</dbReference>
<reference evidence="6 7" key="1">
    <citation type="journal article" date="2013" name="Genome Announc.">
        <title>Complete Genome Sequence of the Porcine Strain Brachyspira pilosicoli P43/6/78(T.).</title>
        <authorList>
            <person name="Lin C."/>
            <person name="den Bakker H.C."/>
            <person name="Suzuki H."/>
            <person name="Lefebure T."/>
            <person name="Ponnala L."/>
            <person name="Sun Q."/>
            <person name="Stanhope M.J."/>
            <person name="Wiedmann M."/>
            <person name="Duhamel G.E."/>
        </authorList>
    </citation>
    <scope>NUCLEOTIDE SEQUENCE [LARGE SCALE GENOMIC DNA]</scope>
    <source>
        <strain evidence="6 7">P43/6/78</strain>
    </source>
</reference>
<evidence type="ECO:0000313" key="7">
    <source>
        <dbReference type="Proteomes" id="UP000010793"/>
    </source>
</evidence>
<name>A0A3B6VL40_BRAPL</name>